<feature type="transmembrane region" description="Helical" evidence="9">
    <location>
        <begin position="532"/>
        <end position="550"/>
    </location>
</feature>
<protein>
    <submittedName>
        <fullName evidence="12">NHLM bacteriocin system ABC transporter ATP-binding protein</fullName>
    </submittedName>
</protein>
<dbReference type="InterPro" id="IPR003593">
    <property type="entry name" value="AAA+_ATPase"/>
</dbReference>
<comment type="subcellular location">
    <subcellularLocation>
        <location evidence="1">Cell membrane</location>
        <topology evidence="1">Multi-pass membrane protein</topology>
    </subcellularLocation>
</comment>
<dbReference type="GO" id="GO:0140359">
    <property type="term" value="F:ABC-type transporter activity"/>
    <property type="evidence" value="ECO:0007669"/>
    <property type="project" value="InterPro"/>
</dbReference>
<keyword evidence="3" id="KW-1003">Cell membrane</keyword>
<keyword evidence="6 12" id="KW-0067">ATP-binding</keyword>
<sequence>MMDGTQLPPPGPSQVMLPPGHVLSLDAGPRAWKVEAGRMEVYAVCGGMRRFLGECAVGTWIFASDRTPGRMIAMSPEGARLRAVEMEGIDPTDAIGIGAMEQWIHQLSDGLTKHAPVRPAITPLLPGDAPRLAAGEAVAAVRGVVWLASPDAAGARFMGAAPQPAPLLLPLTPASWLVFEAPCAPEALDTAACLARHDPAGLFGGLADAIAASLIAWQEEAAARRLLRLEALRTTTGERLDAARGRFAAVLQPGAGPVSTSGDEVAHVLQLIVPLGEGPPPKTDKGATLREAAELRGLLIREVTLNGDWSRRDLGPLIARRSADGRLAALLPDWRGRYRVHVLGEPIVRLSARLAEGFDREATIVAAPMPNRAVRARELIGLCFAAARLDFLTLALATLATSLLGLALPLATQQVVDVFIPDRLLAPLAGFGVALLVLTLCTTFLRVTTDVARARLDTRISAAIQTGVMDRMLRMPATLLRSTTSVDLARQVLSVDQVRRSLLQTALGTGLSGVFGLSGLVVLAFYSPLAAAIAFGLFVALIVLSVITGIRQHRGLMRGEAMESDVTSFTLQVVQNVATLRCFGAERRAWAMWANDAARTRSRGLVSRSAYVTFDACVTSYDLVALALIFAVLGNLGGETLSTGAYIAFVVTYQGFLMASEALARAVVQTAAQLPAIKRAQKVLATAPENPPMRKAPGVISGLVEISNVTFSYSPEQRVLNGVTLRIEAGQSVAFVGPSGCGKSTLLNIVLGLDNPSGGMVLYDRQDLAKLDRRLLRRQIGVVRQNGRLLSGTIFDNIVGLHRGTMEEAWTAAEQAAVADDIRALPMGMHTMLNEGTSTFSGGQVQRMLIARALAGKPKLLVLDEATSALDNVTQAAVTRSLDRLGITRIIVAHRLSTLLHADTIYFLDQGQIAEAGSADQLVAAGGRFAEFMRRQAL</sequence>
<feature type="transmembrane region" description="Helical" evidence="9">
    <location>
        <begin position="609"/>
        <end position="633"/>
    </location>
</feature>
<name>A0A2W7IMC0_9PROT</name>
<dbReference type="Pfam" id="PF00005">
    <property type="entry name" value="ABC_tran"/>
    <property type="match status" value="1"/>
</dbReference>
<dbReference type="SUPFAM" id="SSF90123">
    <property type="entry name" value="ABC transporter transmembrane region"/>
    <property type="match status" value="1"/>
</dbReference>
<keyword evidence="8 9" id="KW-0472">Membrane</keyword>
<evidence type="ECO:0000259" key="10">
    <source>
        <dbReference type="PROSITE" id="PS50893"/>
    </source>
</evidence>
<evidence type="ECO:0000256" key="7">
    <source>
        <dbReference type="ARBA" id="ARBA00022989"/>
    </source>
</evidence>
<dbReference type="OrthoDB" id="9787557at2"/>
<dbReference type="GO" id="GO:0005524">
    <property type="term" value="F:ATP binding"/>
    <property type="evidence" value="ECO:0007669"/>
    <property type="project" value="UniProtKB-KW"/>
</dbReference>
<dbReference type="FunFam" id="3.40.50.300:FF:000299">
    <property type="entry name" value="ABC transporter ATP-binding protein/permease"/>
    <property type="match status" value="1"/>
</dbReference>
<dbReference type="GO" id="GO:0034040">
    <property type="term" value="F:ATPase-coupled lipid transmembrane transporter activity"/>
    <property type="evidence" value="ECO:0007669"/>
    <property type="project" value="TreeGrafter"/>
</dbReference>
<dbReference type="InterPro" id="IPR039421">
    <property type="entry name" value="Type_1_exporter"/>
</dbReference>
<keyword evidence="7 9" id="KW-1133">Transmembrane helix</keyword>
<proteinExistence type="predicted"/>
<dbReference type="AlphaFoldDB" id="A0A2W7IMC0"/>
<evidence type="ECO:0000256" key="2">
    <source>
        <dbReference type="ARBA" id="ARBA00022448"/>
    </source>
</evidence>
<evidence type="ECO:0000256" key="4">
    <source>
        <dbReference type="ARBA" id="ARBA00022692"/>
    </source>
</evidence>
<dbReference type="Proteomes" id="UP000249688">
    <property type="component" value="Unassembled WGS sequence"/>
</dbReference>
<evidence type="ECO:0000313" key="13">
    <source>
        <dbReference type="Proteomes" id="UP000249688"/>
    </source>
</evidence>
<evidence type="ECO:0000313" key="12">
    <source>
        <dbReference type="EMBL" id="PZW46985.1"/>
    </source>
</evidence>
<dbReference type="PANTHER" id="PTHR24221">
    <property type="entry name" value="ATP-BINDING CASSETTE SUB-FAMILY B"/>
    <property type="match status" value="1"/>
</dbReference>
<dbReference type="EMBL" id="QKYU01000007">
    <property type="protein sequence ID" value="PZW46985.1"/>
    <property type="molecule type" value="Genomic_DNA"/>
</dbReference>
<dbReference type="InterPro" id="IPR003439">
    <property type="entry name" value="ABC_transporter-like_ATP-bd"/>
</dbReference>
<dbReference type="SUPFAM" id="SSF52540">
    <property type="entry name" value="P-loop containing nucleoside triphosphate hydrolases"/>
    <property type="match status" value="1"/>
</dbReference>
<dbReference type="RefSeq" id="WP_111397590.1">
    <property type="nucleotide sequence ID" value="NZ_QKYU01000007.1"/>
</dbReference>
<evidence type="ECO:0000256" key="3">
    <source>
        <dbReference type="ARBA" id="ARBA00022475"/>
    </source>
</evidence>
<organism evidence="12 13">
    <name type="scientific">Humitalea rosea</name>
    <dbReference type="NCBI Taxonomy" id="990373"/>
    <lineage>
        <taxon>Bacteria</taxon>
        <taxon>Pseudomonadati</taxon>
        <taxon>Pseudomonadota</taxon>
        <taxon>Alphaproteobacteria</taxon>
        <taxon>Acetobacterales</taxon>
        <taxon>Roseomonadaceae</taxon>
        <taxon>Humitalea</taxon>
    </lineage>
</organism>
<feature type="transmembrane region" description="Helical" evidence="9">
    <location>
        <begin position="506"/>
        <end position="526"/>
    </location>
</feature>
<feature type="transmembrane region" description="Helical" evidence="9">
    <location>
        <begin position="645"/>
        <end position="668"/>
    </location>
</feature>
<keyword evidence="13" id="KW-1185">Reference proteome</keyword>
<dbReference type="GO" id="GO:0016887">
    <property type="term" value="F:ATP hydrolysis activity"/>
    <property type="evidence" value="ECO:0007669"/>
    <property type="project" value="InterPro"/>
</dbReference>
<accession>A0A2W7IMC0</accession>
<dbReference type="InterPro" id="IPR011527">
    <property type="entry name" value="ABC1_TM_dom"/>
</dbReference>
<evidence type="ECO:0000256" key="6">
    <source>
        <dbReference type="ARBA" id="ARBA00022840"/>
    </source>
</evidence>
<evidence type="ECO:0000256" key="1">
    <source>
        <dbReference type="ARBA" id="ARBA00004651"/>
    </source>
</evidence>
<evidence type="ECO:0000256" key="8">
    <source>
        <dbReference type="ARBA" id="ARBA00023136"/>
    </source>
</evidence>
<feature type="transmembrane region" description="Helical" evidence="9">
    <location>
        <begin position="379"/>
        <end position="404"/>
    </location>
</feature>
<dbReference type="PROSITE" id="PS50893">
    <property type="entry name" value="ABC_TRANSPORTER_2"/>
    <property type="match status" value="1"/>
</dbReference>
<keyword evidence="2" id="KW-0813">Transport</keyword>
<keyword evidence="5" id="KW-0547">Nucleotide-binding</keyword>
<dbReference type="Gene3D" id="3.40.50.300">
    <property type="entry name" value="P-loop containing nucleotide triphosphate hydrolases"/>
    <property type="match status" value="1"/>
</dbReference>
<dbReference type="PROSITE" id="PS50929">
    <property type="entry name" value="ABC_TM1F"/>
    <property type="match status" value="1"/>
</dbReference>
<dbReference type="PANTHER" id="PTHR24221:SF654">
    <property type="entry name" value="ATP-BINDING CASSETTE SUB-FAMILY B MEMBER 6"/>
    <property type="match status" value="1"/>
</dbReference>
<dbReference type="Gene3D" id="1.20.1560.10">
    <property type="entry name" value="ABC transporter type 1, transmembrane domain"/>
    <property type="match status" value="1"/>
</dbReference>
<gene>
    <name evidence="12" type="ORF">C8P66_10722</name>
</gene>
<dbReference type="InterPro" id="IPR036640">
    <property type="entry name" value="ABC1_TM_sf"/>
</dbReference>
<dbReference type="InterPro" id="IPR027417">
    <property type="entry name" value="P-loop_NTPase"/>
</dbReference>
<reference evidence="12 13" key="1">
    <citation type="submission" date="2018-06" db="EMBL/GenBank/DDBJ databases">
        <title>Genomic Encyclopedia of Archaeal and Bacterial Type Strains, Phase II (KMG-II): from individual species to whole genera.</title>
        <authorList>
            <person name="Goeker M."/>
        </authorList>
    </citation>
    <scope>NUCLEOTIDE SEQUENCE [LARGE SCALE GENOMIC DNA]</scope>
    <source>
        <strain evidence="12 13">DSM 24525</strain>
    </source>
</reference>
<feature type="domain" description="ABC transmembrane type-1" evidence="11">
    <location>
        <begin position="392"/>
        <end position="672"/>
    </location>
</feature>
<evidence type="ECO:0000259" key="11">
    <source>
        <dbReference type="PROSITE" id="PS50929"/>
    </source>
</evidence>
<dbReference type="GO" id="GO:0005886">
    <property type="term" value="C:plasma membrane"/>
    <property type="evidence" value="ECO:0007669"/>
    <property type="project" value="UniProtKB-SubCell"/>
</dbReference>
<evidence type="ECO:0000256" key="9">
    <source>
        <dbReference type="SAM" id="Phobius"/>
    </source>
</evidence>
<keyword evidence="4 9" id="KW-0812">Transmembrane</keyword>
<dbReference type="SMART" id="SM00382">
    <property type="entry name" value="AAA"/>
    <property type="match status" value="1"/>
</dbReference>
<comment type="caution">
    <text evidence="12">The sequence shown here is derived from an EMBL/GenBank/DDBJ whole genome shotgun (WGS) entry which is preliminary data.</text>
</comment>
<evidence type="ECO:0000256" key="5">
    <source>
        <dbReference type="ARBA" id="ARBA00022741"/>
    </source>
</evidence>
<feature type="domain" description="ABC transporter" evidence="10">
    <location>
        <begin position="704"/>
        <end position="935"/>
    </location>
</feature>
<dbReference type="Pfam" id="PF00664">
    <property type="entry name" value="ABC_membrane"/>
    <property type="match status" value="1"/>
</dbReference>
<feature type="transmembrane region" description="Helical" evidence="9">
    <location>
        <begin position="424"/>
        <end position="445"/>
    </location>
</feature>